<gene>
    <name evidence="11" type="ORF">BWK72_15745</name>
</gene>
<dbReference type="EC" id="2.5.1.15" evidence="4 9"/>
<evidence type="ECO:0000259" key="10">
    <source>
        <dbReference type="PROSITE" id="PS50972"/>
    </source>
</evidence>
<comment type="similarity">
    <text evidence="9">Belongs to the DHPS family.</text>
</comment>
<dbReference type="Gene3D" id="3.20.20.20">
    <property type="entry name" value="Dihydropteroate synthase-like"/>
    <property type="match status" value="1"/>
</dbReference>
<dbReference type="InterPro" id="IPR000489">
    <property type="entry name" value="Pterin-binding_dom"/>
</dbReference>
<sequence length="295" mass="31610">MIWQTSRFDIDLSRPQVMGIVNVTPDSFSDGGSHGTTEAALAHCEQLVAEGADILDIGGESTRPGAPPVSLAEELTRVLPLVKEAVKLGLPVSVDTYKPQVMQAVLDLGADIINDVWSLRWRDANGHADAATVVAAHPKCGVCLMHMHLEPQTMQVQPMPGDVVPQVLSFLQHSAQVLEGLGVEKTRILLDPGIGFGKTVAQNFSLLARQRELLVAGYPLLVGWSRKSSLAGMTAHADQGEKLAPQQRLAPSLAAALCAVQRGASVIRVHDVKESVQMLRVLDAIRSAELTSTNF</sequence>
<keyword evidence="5 9" id="KW-0808">Transferase</keyword>
<dbReference type="PROSITE" id="PS50972">
    <property type="entry name" value="PTERIN_BINDING"/>
    <property type="match status" value="1"/>
</dbReference>
<dbReference type="Proteomes" id="UP000192505">
    <property type="component" value="Unassembled WGS sequence"/>
</dbReference>
<dbReference type="InterPro" id="IPR011005">
    <property type="entry name" value="Dihydropteroate_synth-like_sf"/>
</dbReference>
<dbReference type="EMBL" id="MTEI01000013">
    <property type="protein sequence ID" value="OQW86761.1"/>
    <property type="molecule type" value="Genomic_DNA"/>
</dbReference>
<dbReference type="PROSITE" id="PS00793">
    <property type="entry name" value="DHPS_2"/>
    <property type="match status" value="1"/>
</dbReference>
<comment type="catalytic activity">
    <reaction evidence="1">
        <text>(7,8-dihydropterin-6-yl)methyl diphosphate + 4-aminobenzoate = 7,8-dihydropteroate + diphosphate</text>
        <dbReference type="Rhea" id="RHEA:19949"/>
        <dbReference type="ChEBI" id="CHEBI:17836"/>
        <dbReference type="ChEBI" id="CHEBI:17839"/>
        <dbReference type="ChEBI" id="CHEBI:33019"/>
        <dbReference type="ChEBI" id="CHEBI:72950"/>
        <dbReference type="EC" id="2.5.1.15"/>
    </reaction>
</comment>
<dbReference type="GO" id="GO:0046654">
    <property type="term" value="P:tetrahydrofolate biosynthetic process"/>
    <property type="evidence" value="ECO:0007669"/>
    <property type="project" value="UniProtKB-UniPathway"/>
</dbReference>
<evidence type="ECO:0000256" key="5">
    <source>
        <dbReference type="ARBA" id="ARBA00022679"/>
    </source>
</evidence>
<name>A0A1W9KR53_9BURK</name>
<dbReference type="InterPro" id="IPR045031">
    <property type="entry name" value="DHP_synth-like"/>
</dbReference>
<evidence type="ECO:0000256" key="2">
    <source>
        <dbReference type="ARBA" id="ARBA00001946"/>
    </source>
</evidence>
<evidence type="ECO:0000256" key="7">
    <source>
        <dbReference type="ARBA" id="ARBA00022842"/>
    </source>
</evidence>
<dbReference type="SUPFAM" id="SSF51717">
    <property type="entry name" value="Dihydropteroate synthetase-like"/>
    <property type="match status" value="1"/>
</dbReference>
<dbReference type="NCBIfam" id="TIGR01496">
    <property type="entry name" value="DHPS"/>
    <property type="match status" value="1"/>
</dbReference>
<evidence type="ECO:0000256" key="4">
    <source>
        <dbReference type="ARBA" id="ARBA00012458"/>
    </source>
</evidence>
<evidence type="ECO:0000313" key="12">
    <source>
        <dbReference type="Proteomes" id="UP000192505"/>
    </source>
</evidence>
<evidence type="ECO:0000256" key="1">
    <source>
        <dbReference type="ARBA" id="ARBA00000012"/>
    </source>
</evidence>
<dbReference type="PANTHER" id="PTHR20941">
    <property type="entry name" value="FOLATE SYNTHESIS PROTEINS"/>
    <property type="match status" value="1"/>
</dbReference>
<keyword evidence="8 9" id="KW-0289">Folate biosynthesis</keyword>
<organism evidence="11 12">
    <name type="scientific">Rhodoferax ferrireducens</name>
    <dbReference type="NCBI Taxonomy" id="192843"/>
    <lineage>
        <taxon>Bacteria</taxon>
        <taxon>Pseudomonadati</taxon>
        <taxon>Pseudomonadota</taxon>
        <taxon>Betaproteobacteria</taxon>
        <taxon>Burkholderiales</taxon>
        <taxon>Comamonadaceae</taxon>
        <taxon>Rhodoferax</taxon>
    </lineage>
</organism>
<dbReference type="CDD" id="cd00739">
    <property type="entry name" value="DHPS"/>
    <property type="match status" value="1"/>
</dbReference>
<keyword evidence="6 9" id="KW-0479">Metal-binding</keyword>
<evidence type="ECO:0000313" key="11">
    <source>
        <dbReference type="EMBL" id="OQW86761.1"/>
    </source>
</evidence>
<evidence type="ECO:0000256" key="6">
    <source>
        <dbReference type="ARBA" id="ARBA00022723"/>
    </source>
</evidence>
<comment type="caution">
    <text evidence="11">The sequence shown here is derived from an EMBL/GenBank/DDBJ whole genome shotgun (WGS) entry which is preliminary data.</text>
</comment>
<comment type="function">
    <text evidence="9">Catalyzes the condensation of para-aminobenzoate (pABA) with 6-hydroxymethyl-7,8-dihydropterin diphosphate (DHPt-PP) to form 7,8-dihydropteroate (H2Pte), the immediate precursor of folate derivatives.</text>
</comment>
<dbReference type="GO" id="GO:0005829">
    <property type="term" value="C:cytosol"/>
    <property type="evidence" value="ECO:0007669"/>
    <property type="project" value="TreeGrafter"/>
</dbReference>
<comment type="cofactor">
    <cofactor evidence="2 9">
        <name>Mg(2+)</name>
        <dbReference type="ChEBI" id="CHEBI:18420"/>
    </cofactor>
</comment>
<evidence type="ECO:0000256" key="3">
    <source>
        <dbReference type="ARBA" id="ARBA00004763"/>
    </source>
</evidence>
<protein>
    <recommendedName>
        <fullName evidence="4 9">Dihydropteroate synthase</fullName>
        <shortName evidence="9">DHPS</shortName>
        <ecNumber evidence="4 9">2.5.1.15</ecNumber>
    </recommendedName>
    <alternativeName>
        <fullName evidence="9">Dihydropteroate pyrophosphorylase</fullName>
    </alternativeName>
</protein>
<keyword evidence="7 9" id="KW-0460">Magnesium</keyword>
<dbReference type="GO" id="GO:0004156">
    <property type="term" value="F:dihydropteroate synthase activity"/>
    <property type="evidence" value="ECO:0007669"/>
    <property type="project" value="UniProtKB-EC"/>
</dbReference>
<reference evidence="11 12" key="1">
    <citation type="submission" date="2017-01" db="EMBL/GenBank/DDBJ databases">
        <title>Novel large sulfur bacteria in the metagenomes of groundwater-fed chemosynthetic microbial mats in the Lake Huron basin.</title>
        <authorList>
            <person name="Sharrar A.M."/>
            <person name="Flood B.E."/>
            <person name="Bailey J.V."/>
            <person name="Jones D.S."/>
            <person name="Biddanda B."/>
            <person name="Ruberg S.A."/>
            <person name="Marcus D.N."/>
            <person name="Dick G.J."/>
        </authorList>
    </citation>
    <scope>NUCLEOTIDE SEQUENCE [LARGE SCALE GENOMIC DNA]</scope>
    <source>
        <strain evidence="11">A7</strain>
    </source>
</reference>
<dbReference type="UniPathway" id="UPA00077">
    <property type="reaction ID" value="UER00156"/>
</dbReference>
<feature type="domain" description="Pterin-binding" evidence="10">
    <location>
        <begin position="15"/>
        <end position="280"/>
    </location>
</feature>
<dbReference type="InterPro" id="IPR006390">
    <property type="entry name" value="DHP_synth_dom"/>
</dbReference>
<dbReference type="PROSITE" id="PS00792">
    <property type="entry name" value="DHPS_1"/>
    <property type="match status" value="1"/>
</dbReference>
<dbReference type="GO" id="GO:0046656">
    <property type="term" value="P:folic acid biosynthetic process"/>
    <property type="evidence" value="ECO:0007669"/>
    <property type="project" value="UniProtKB-KW"/>
</dbReference>
<evidence type="ECO:0000256" key="9">
    <source>
        <dbReference type="RuleBase" id="RU361205"/>
    </source>
</evidence>
<accession>A0A1W9KR53</accession>
<proteinExistence type="inferred from homology"/>
<comment type="pathway">
    <text evidence="3 9">Cofactor biosynthesis; tetrahydrofolate biosynthesis; 7,8-dihydrofolate from 2-amino-4-hydroxy-6-hydroxymethyl-7,8-dihydropteridine diphosphate and 4-aminobenzoate: step 1/2.</text>
</comment>
<dbReference type="Pfam" id="PF00809">
    <property type="entry name" value="Pterin_bind"/>
    <property type="match status" value="1"/>
</dbReference>
<dbReference type="GO" id="GO:0046872">
    <property type="term" value="F:metal ion binding"/>
    <property type="evidence" value="ECO:0007669"/>
    <property type="project" value="UniProtKB-KW"/>
</dbReference>
<dbReference type="AlphaFoldDB" id="A0A1W9KR53"/>
<dbReference type="PANTHER" id="PTHR20941:SF1">
    <property type="entry name" value="FOLIC ACID SYNTHESIS PROTEIN FOL1"/>
    <property type="match status" value="1"/>
</dbReference>
<evidence type="ECO:0000256" key="8">
    <source>
        <dbReference type="ARBA" id="ARBA00022909"/>
    </source>
</evidence>